<dbReference type="AlphaFoldDB" id="A0A8H8CP53"/>
<accession>A0A8H8CP53</accession>
<proteinExistence type="predicted"/>
<comment type="caution">
    <text evidence="2">The sequence shown here is derived from an EMBL/GenBank/DDBJ whole genome shotgun (WGS) entry which is preliminary data.</text>
</comment>
<feature type="region of interest" description="Disordered" evidence="1">
    <location>
        <begin position="1"/>
        <end position="78"/>
    </location>
</feature>
<feature type="region of interest" description="Disordered" evidence="1">
    <location>
        <begin position="105"/>
        <end position="183"/>
    </location>
</feature>
<sequence length="317" mass="33970">MSPARSRSSALAAFVGAKGRGNSTPDAGSKSKTKSKSKAKSKAAAAQSKEIEIEFETEAGKKWTKGKSGSTACAPFKPANGVEKEVMWEAQDTAVAVDVSLDVTPASKPVSSHPPPPGLPVRTGSLKARADASKGNDGKENEGTGKKEEVDDDDDMGLSARDVRAYEHERQRVKKAEERAARMARKEIQKAHIVAGGGSGRGAKAWEDAEYVVHSSAKAHKRAEDDRHTVVTPAAKRSGEEISLSDLVKLKPKSRGQRAGREEEFELVPAVRAVIVLDEAEFGSGKRDMEVDDWECVDVEVKEGLSYAQVVLGLHID</sequence>
<name>A0A8H8CP53_PSICU</name>
<feature type="compositionally biased region" description="Basic residues" evidence="1">
    <location>
        <begin position="31"/>
        <end position="41"/>
    </location>
</feature>
<gene>
    <name evidence="2" type="ORF">JR316_000254</name>
</gene>
<evidence type="ECO:0000256" key="1">
    <source>
        <dbReference type="SAM" id="MobiDB-lite"/>
    </source>
</evidence>
<feature type="compositionally biased region" description="Low complexity" evidence="1">
    <location>
        <begin position="1"/>
        <end position="13"/>
    </location>
</feature>
<feature type="compositionally biased region" description="Basic and acidic residues" evidence="1">
    <location>
        <begin position="128"/>
        <end position="149"/>
    </location>
</feature>
<feature type="compositionally biased region" description="Basic and acidic residues" evidence="1">
    <location>
        <begin position="161"/>
        <end position="183"/>
    </location>
</feature>
<protein>
    <submittedName>
        <fullName evidence="2">Uncharacterized protein</fullName>
    </submittedName>
</protein>
<organism evidence="2">
    <name type="scientific">Psilocybe cubensis</name>
    <name type="common">Psychedelic mushroom</name>
    <name type="synonym">Stropharia cubensis</name>
    <dbReference type="NCBI Taxonomy" id="181762"/>
    <lineage>
        <taxon>Eukaryota</taxon>
        <taxon>Fungi</taxon>
        <taxon>Dikarya</taxon>
        <taxon>Basidiomycota</taxon>
        <taxon>Agaricomycotina</taxon>
        <taxon>Agaricomycetes</taxon>
        <taxon>Agaricomycetidae</taxon>
        <taxon>Agaricales</taxon>
        <taxon>Agaricineae</taxon>
        <taxon>Strophariaceae</taxon>
        <taxon>Psilocybe</taxon>
    </lineage>
</organism>
<evidence type="ECO:0000313" key="2">
    <source>
        <dbReference type="EMBL" id="KAG5173597.1"/>
    </source>
</evidence>
<reference evidence="2" key="1">
    <citation type="submission" date="2021-02" db="EMBL/GenBank/DDBJ databases">
        <title>Psilocybe cubensis genome.</title>
        <authorList>
            <person name="Mckernan K.J."/>
            <person name="Crawford S."/>
            <person name="Trippe A."/>
            <person name="Kane L.T."/>
            <person name="Mclaughlin S."/>
        </authorList>
    </citation>
    <scope>NUCLEOTIDE SEQUENCE [LARGE SCALE GENOMIC DNA]</scope>
    <source>
        <strain evidence="2">MGC-MH-2018</strain>
    </source>
</reference>
<feature type="region of interest" description="Disordered" evidence="1">
    <location>
        <begin position="217"/>
        <end position="236"/>
    </location>
</feature>
<dbReference type="EMBL" id="JAFIQS010000001">
    <property type="protein sequence ID" value="KAG5173597.1"/>
    <property type="molecule type" value="Genomic_DNA"/>
</dbReference>
<dbReference type="OrthoDB" id="3245714at2759"/>